<accession>A0A1G4B6R0</accession>
<sequence length="91" mass="9711">MPPSLLACLPQCTSPMLPLPPQEPSPRHSGSREPLFSSLPTCHTAVALSPCVRCNLIQNAAVARFMKDSRLGCVCVCVCVSAQHLSEPGLR</sequence>
<gene>
    <name evidence="1" type="ORF">CORC01_07683</name>
</gene>
<reference evidence="1 2" key="1">
    <citation type="submission" date="2016-09" db="EMBL/GenBank/DDBJ databases">
        <authorList>
            <person name="Capua I."/>
            <person name="De Benedictis P."/>
            <person name="Joannis T."/>
            <person name="Lombin L.H."/>
            <person name="Cattoli G."/>
        </authorList>
    </citation>
    <scope>NUCLEOTIDE SEQUENCE [LARGE SCALE GENOMIC DNA]</scope>
    <source>
        <strain evidence="1 2">IMI 309357</strain>
    </source>
</reference>
<organism evidence="1 2">
    <name type="scientific">Colletotrichum orchidophilum</name>
    <dbReference type="NCBI Taxonomy" id="1209926"/>
    <lineage>
        <taxon>Eukaryota</taxon>
        <taxon>Fungi</taxon>
        <taxon>Dikarya</taxon>
        <taxon>Ascomycota</taxon>
        <taxon>Pezizomycotina</taxon>
        <taxon>Sordariomycetes</taxon>
        <taxon>Hypocreomycetidae</taxon>
        <taxon>Glomerellales</taxon>
        <taxon>Glomerellaceae</taxon>
        <taxon>Colletotrichum</taxon>
    </lineage>
</organism>
<proteinExistence type="predicted"/>
<keyword evidence="2" id="KW-1185">Reference proteome</keyword>
<dbReference type="AlphaFoldDB" id="A0A1G4B6R0"/>
<protein>
    <submittedName>
        <fullName evidence="1">Uncharacterized protein</fullName>
    </submittedName>
</protein>
<name>A0A1G4B6R0_9PEZI</name>
<dbReference type="EMBL" id="MJBS01000062">
    <property type="protein sequence ID" value="OHE97074.1"/>
    <property type="molecule type" value="Genomic_DNA"/>
</dbReference>
<dbReference type="GeneID" id="34560828"/>
<dbReference type="RefSeq" id="XP_022474230.1">
    <property type="nucleotide sequence ID" value="XM_022619318.1"/>
</dbReference>
<comment type="caution">
    <text evidence="1">The sequence shown here is derived from an EMBL/GenBank/DDBJ whole genome shotgun (WGS) entry which is preliminary data.</text>
</comment>
<evidence type="ECO:0000313" key="2">
    <source>
        <dbReference type="Proteomes" id="UP000176998"/>
    </source>
</evidence>
<dbReference type="OrthoDB" id="10407770at2759"/>
<dbReference type="Proteomes" id="UP000176998">
    <property type="component" value="Unassembled WGS sequence"/>
</dbReference>
<evidence type="ECO:0000313" key="1">
    <source>
        <dbReference type="EMBL" id="OHE97074.1"/>
    </source>
</evidence>